<comment type="subcellular location">
    <subcellularLocation>
        <location evidence="1">Membrane</location>
        <topology evidence="1">Multi-pass membrane protein</topology>
    </subcellularLocation>
</comment>
<evidence type="ECO:0000313" key="8">
    <source>
        <dbReference type="Proteomes" id="UP000008144"/>
    </source>
</evidence>
<dbReference type="Pfam" id="PF00083">
    <property type="entry name" value="Sugar_tr"/>
    <property type="match status" value="1"/>
</dbReference>
<feature type="transmembrane region" description="Helical" evidence="5">
    <location>
        <begin position="297"/>
        <end position="317"/>
    </location>
</feature>
<name>F6TMW8_CIOIN</name>
<feature type="transmembrane region" description="Helical" evidence="5">
    <location>
        <begin position="69"/>
        <end position="89"/>
    </location>
</feature>
<evidence type="ECO:0000256" key="5">
    <source>
        <dbReference type="SAM" id="Phobius"/>
    </source>
</evidence>
<keyword evidence="4 5" id="KW-0472">Membrane</keyword>
<sequence>MDAESAFKLVGNFGRYQCFLAMLLFMCNFIAAGQLVLMVLVGATPNTTIPNEQNLTTIVTEFNLYDKPWVVELTQSLLMVGFMVGCFCFGQVADVYGRRPVLLIGGGVTGICGICSGFCQCWETFAATRFLTGVFVGATSSSAFVTMSEFLGKSTWAVVGLFYSCCFSVGIMLLALIGYLVQQWRVVCYITGGMFIAMLPLLILFLPESPRWLYSTGKTEEAERMLKMFARRNGREDGDIHLTPAERDTSRTHTLADFFRYKILAKWLLASVYIWFTCSLVYYGLTMGAASLTTDLYVGICLSGAIEIPATLGCIVFMNWKWVGRKGTLMLLFIIGGGSCIALIFVPGTYETTHLVLGLASKLAIAAAFAVVYIFTSEIFPTPVRTVALGTSSTIARLGSVISPFILLSVKSHPYVPYLIFGICMVLGVAVTFLLPETFARVLPQTVEEVVEPHKHMVSSQGNEDNAPL</sequence>
<evidence type="ECO:0000259" key="6">
    <source>
        <dbReference type="PROSITE" id="PS50850"/>
    </source>
</evidence>
<feature type="domain" description="Major facilitator superfamily (MFS) profile" evidence="6">
    <location>
        <begin position="20"/>
        <end position="440"/>
    </location>
</feature>
<feature type="transmembrane region" description="Helical" evidence="5">
    <location>
        <begin position="186"/>
        <end position="206"/>
    </location>
</feature>
<feature type="transmembrane region" description="Helical" evidence="5">
    <location>
        <begin position="157"/>
        <end position="180"/>
    </location>
</feature>
<dbReference type="InterPro" id="IPR005828">
    <property type="entry name" value="MFS_sugar_transport-like"/>
</dbReference>
<dbReference type="HOGENOM" id="CLU_001265_33_4_1"/>
<feature type="transmembrane region" description="Helical" evidence="5">
    <location>
        <begin position="329"/>
        <end position="350"/>
    </location>
</feature>
<accession>F6TMW8</accession>
<feature type="transmembrane region" description="Helical" evidence="5">
    <location>
        <begin position="125"/>
        <end position="145"/>
    </location>
</feature>
<dbReference type="InterPro" id="IPR036259">
    <property type="entry name" value="MFS_trans_sf"/>
</dbReference>
<evidence type="ECO:0000256" key="2">
    <source>
        <dbReference type="ARBA" id="ARBA00022692"/>
    </source>
</evidence>
<dbReference type="InterPro" id="IPR020846">
    <property type="entry name" value="MFS_dom"/>
</dbReference>
<dbReference type="Ensembl" id="ENSCINT00000005827.3">
    <property type="protein sequence ID" value="ENSCINP00000005827.3"/>
    <property type="gene ID" value="ENSCING00000015048.2"/>
</dbReference>
<dbReference type="GO" id="GO:0016020">
    <property type="term" value="C:membrane"/>
    <property type="evidence" value="ECO:0007669"/>
    <property type="project" value="UniProtKB-SubCell"/>
</dbReference>
<reference evidence="7" key="2">
    <citation type="submission" date="2025-08" db="UniProtKB">
        <authorList>
            <consortium name="Ensembl"/>
        </authorList>
    </citation>
    <scope>IDENTIFICATION</scope>
</reference>
<dbReference type="InParanoid" id="F6TMW8"/>
<reference evidence="8" key="1">
    <citation type="journal article" date="2002" name="Science">
        <title>The draft genome of Ciona intestinalis: insights into chordate and vertebrate origins.</title>
        <authorList>
            <person name="Dehal P."/>
            <person name="Satou Y."/>
            <person name="Campbell R.K."/>
            <person name="Chapman J."/>
            <person name="Degnan B."/>
            <person name="De Tomaso A."/>
            <person name="Davidson B."/>
            <person name="Di Gregorio A."/>
            <person name="Gelpke M."/>
            <person name="Goodstein D.M."/>
            <person name="Harafuji N."/>
            <person name="Hastings K.E."/>
            <person name="Ho I."/>
            <person name="Hotta K."/>
            <person name="Huang W."/>
            <person name="Kawashima T."/>
            <person name="Lemaire P."/>
            <person name="Martinez D."/>
            <person name="Meinertzhagen I.A."/>
            <person name="Necula S."/>
            <person name="Nonaka M."/>
            <person name="Putnam N."/>
            <person name="Rash S."/>
            <person name="Saiga H."/>
            <person name="Satake M."/>
            <person name="Terry A."/>
            <person name="Yamada L."/>
            <person name="Wang H.G."/>
            <person name="Awazu S."/>
            <person name="Azumi K."/>
            <person name="Boore J."/>
            <person name="Branno M."/>
            <person name="Chin-Bow S."/>
            <person name="DeSantis R."/>
            <person name="Doyle S."/>
            <person name="Francino P."/>
            <person name="Keys D.N."/>
            <person name="Haga S."/>
            <person name="Hayashi H."/>
            <person name="Hino K."/>
            <person name="Imai K.S."/>
            <person name="Inaba K."/>
            <person name="Kano S."/>
            <person name="Kobayashi K."/>
            <person name="Kobayashi M."/>
            <person name="Lee B.I."/>
            <person name="Makabe K.W."/>
            <person name="Manohar C."/>
            <person name="Matassi G."/>
            <person name="Medina M."/>
            <person name="Mochizuki Y."/>
            <person name="Mount S."/>
            <person name="Morishita T."/>
            <person name="Miura S."/>
            <person name="Nakayama A."/>
            <person name="Nishizaka S."/>
            <person name="Nomoto H."/>
            <person name="Ohta F."/>
            <person name="Oishi K."/>
            <person name="Rigoutsos I."/>
            <person name="Sano M."/>
            <person name="Sasaki A."/>
            <person name="Sasakura Y."/>
            <person name="Shoguchi E."/>
            <person name="Shin-i T."/>
            <person name="Spagnuolo A."/>
            <person name="Stainier D."/>
            <person name="Suzuki M.M."/>
            <person name="Tassy O."/>
            <person name="Takatori N."/>
            <person name="Tokuoka M."/>
            <person name="Yagi K."/>
            <person name="Yoshizaki F."/>
            <person name="Wada S."/>
            <person name="Zhang C."/>
            <person name="Hyatt P.D."/>
            <person name="Larimer F."/>
            <person name="Detter C."/>
            <person name="Doggett N."/>
            <person name="Glavina T."/>
            <person name="Hawkins T."/>
            <person name="Richardson P."/>
            <person name="Lucas S."/>
            <person name="Kohara Y."/>
            <person name="Levine M."/>
            <person name="Satoh N."/>
            <person name="Rokhsar D.S."/>
        </authorList>
    </citation>
    <scope>NUCLEOTIDE SEQUENCE [LARGE SCALE GENOMIC DNA]</scope>
</reference>
<evidence type="ECO:0000256" key="1">
    <source>
        <dbReference type="ARBA" id="ARBA00004141"/>
    </source>
</evidence>
<reference evidence="7" key="3">
    <citation type="submission" date="2025-09" db="UniProtKB">
        <authorList>
            <consortium name="Ensembl"/>
        </authorList>
    </citation>
    <scope>IDENTIFICATION</scope>
</reference>
<keyword evidence="3 5" id="KW-1133">Transmembrane helix</keyword>
<dbReference type="PROSITE" id="PS50850">
    <property type="entry name" value="MFS"/>
    <property type="match status" value="1"/>
</dbReference>
<proteinExistence type="predicted"/>
<dbReference type="PANTHER" id="PTHR24064">
    <property type="entry name" value="SOLUTE CARRIER FAMILY 22 MEMBER"/>
    <property type="match status" value="1"/>
</dbReference>
<evidence type="ECO:0000256" key="3">
    <source>
        <dbReference type="ARBA" id="ARBA00022989"/>
    </source>
</evidence>
<dbReference type="Proteomes" id="UP000008144">
    <property type="component" value="Unassembled WGS sequence"/>
</dbReference>
<evidence type="ECO:0000256" key="4">
    <source>
        <dbReference type="ARBA" id="ARBA00023136"/>
    </source>
</evidence>
<keyword evidence="8" id="KW-1185">Reference proteome</keyword>
<dbReference type="SUPFAM" id="SSF103473">
    <property type="entry name" value="MFS general substrate transporter"/>
    <property type="match status" value="1"/>
</dbReference>
<dbReference type="CDD" id="cd17317">
    <property type="entry name" value="MFS_SLC22"/>
    <property type="match status" value="1"/>
</dbReference>
<dbReference type="GeneTree" id="ENSGT00940000162538"/>
<dbReference type="GO" id="GO:0022857">
    <property type="term" value="F:transmembrane transporter activity"/>
    <property type="evidence" value="ECO:0007669"/>
    <property type="project" value="InterPro"/>
</dbReference>
<feature type="transmembrane region" description="Helical" evidence="5">
    <location>
        <begin position="387"/>
        <end position="409"/>
    </location>
</feature>
<evidence type="ECO:0000313" key="7">
    <source>
        <dbReference type="Ensembl" id="ENSCINP00000005827.3"/>
    </source>
</evidence>
<feature type="transmembrane region" description="Helical" evidence="5">
    <location>
        <begin position="18"/>
        <end position="41"/>
    </location>
</feature>
<protein>
    <recommendedName>
        <fullName evidence="6">Major facilitator superfamily (MFS) profile domain-containing protein</fullName>
    </recommendedName>
</protein>
<dbReference type="AlphaFoldDB" id="F6TMW8"/>
<feature type="transmembrane region" description="Helical" evidence="5">
    <location>
        <begin position="415"/>
        <end position="435"/>
    </location>
</feature>
<feature type="transmembrane region" description="Helical" evidence="5">
    <location>
        <begin position="267"/>
        <end position="285"/>
    </location>
</feature>
<organism evidence="7 8">
    <name type="scientific">Ciona intestinalis</name>
    <name type="common">Transparent sea squirt</name>
    <name type="synonym">Ascidia intestinalis</name>
    <dbReference type="NCBI Taxonomy" id="7719"/>
    <lineage>
        <taxon>Eukaryota</taxon>
        <taxon>Metazoa</taxon>
        <taxon>Chordata</taxon>
        <taxon>Tunicata</taxon>
        <taxon>Ascidiacea</taxon>
        <taxon>Phlebobranchia</taxon>
        <taxon>Cionidae</taxon>
        <taxon>Ciona</taxon>
    </lineage>
</organism>
<feature type="transmembrane region" description="Helical" evidence="5">
    <location>
        <begin position="356"/>
        <end position="375"/>
    </location>
</feature>
<dbReference type="Gene3D" id="1.20.1250.20">
    <property type="entry name" value="MFS general substrate transporter like domains"/>
    <property type="match status" value="1"/>
</dbReference>
<keyword evidence="2 5" id="KW-0812">Transmembrane</keyword>
<feature type="transmembrane region" description="Helical" evidence="5">
    <location>
        <begin position="101"/>
        <end position="119"/>
    </location>
</feature>